<organism evidence="1 2">
    <name type="scientific">Pseudomonas granadensis</name>
    <dbReference type="NCBI Taxonomy" id="1421430"/>
    <lineage>
        <taxon>Bacteria</taxon>
        <taxon>Pseudomonadati</taxon>
        <taxon>Pseudomonadota</taxon>
        <taxon>Gammaproteobacteria</taxon>
        <taxon>Pseudomonadales</taxon>
        <taxon>Pseudomonadaceae</taxon>
        <taxon>Pseudomonas</taxon>
    </lineage>
</organism>
<gene>
    <name evidence="1" type="ORF">JN757_00425</name>
</gene>
<reference evidence="1 2" key="1">
    <citation type="submission" date="2021-03" db="EMBL/GenBank/DDBJ databases">
        <title>P. granadensis CT364 genome publication.</title>
        <authorList>
            <person name="Stach J."/>
            <person name="Montero-Calasanz Md.C."/>
        </authorList>
    </citation>
    <scope>NUCLEOTIDE SEQUENCE [LARGE SCALE GENOMIC DNA]</scope>
    <source>
        <strain evidence="1 2">CT364</strain>
    </source>
</reference>
<evidence type="ECO:0000313" key="1">
    <source>
        <dbReference type="EMBL" id="QRK84277.1"/>
    </source>
</evidence>
<name>A0ABX7GGN1_9PSED</name>
<dbReference type="RefSeq" id="WP_203420032.1">
    <property type="nucleotide sequence ID" value="NZ_CP069352.1"/>
</dbReference>
<sequence>MLSNKHACALFLDCESPKNKNDIKLMALYLLAVVTLKVFKKNLIISEASYFYFFQELSCLPPRIESCAWRNVQGPVLTALGRGFAGVAEKAAMKSGHQGFPCNI</sequence>
<evidence type="ECO:0000313" key="2">
    <source>
        <dbReference type="Proteomes" id="UP000663686"/>
    </source>
</evidence>
<dbReference type="Proteomes" id="UP000663686">
    <property type="component" value="Chromosome"/>
</dbReference>
<keyword evidence="2" id="KW-1185">Reference proteome</keyword>
<accession>A0ABX7GGN1</accession>
<protein>
    <submittedName>
        <fullName evidence="1">Uncharacterized protein</fullName>
    </submittedName>
</protein>
<proteinExistence type="predicted"/>
<dbReference type="EMBL" id="CP069352">
    <property type="protein sequence ID" value="QRK84277.1"/>
    <property type="molecule type" value="Genomic_DNA"/>
</dbReference>